<dbReference type="PRINTS" id="PR00702">
    <property type="entry name" value="ACRIFLAVINRP"/>
</dbReference>
<keyword evidence="1" id="KW-0472">Membrane</keyword>
<dbReference type="InterPro" id="IPR027463">
    <property type="entry name" value="AcrB_DN_DC_subdom"/>
</dbReference>
<feature type="transmembrane region" description="Helical" evidence="1">
    <location>
        <begin position="856"/>
        <end position="875"/>
    </location>
</feature>
<feature type="transmembrane region" description="Helical" evidence="1">
    <location>
        <begin position="527"/>
        <end position="546"/>
    </location>
</feature>
<dbReference type="SUPFAM" id="SSF82866">
    <property type="entry name" value="Multidrug efflux transporter AcrB transmembrane domain"/>
    <property type="match status" value="2"/>
</dbReference>
<feature type="transmembrane region" description="Helical" evidence="1">
    <location>
        <begin position="12"/>
        <end position="30"/>
    </location>
</feature>
<dbReference type="SUPFAM" id="SSF82714">
    <property type="entry name" value="Multidrug efflux transporter AcrB TolC docking domain, DN and DC subdomains"/>
    <property type="match status" value="2"/>
</dbReference>
<proteinExistence type="predicted"/>
<keyword evidence="4" id="KW-1185">Reference proteome</keyword>
<dbReference type="AlphaFoldDB" id="A0A7X2XG17"/>
<evidence type="ECO:0000256" key="1">
    <source>
        <dbReference type="SAM" id="Phobius"/>
    </source>
</evidence>
<feature type="transmembrane region" description="Helical" evidence="1">
    <location>
        <begin position="954"/>
        <end position="973"/>
    </location>
</feature>
<feature type="transmembrane region" description="Helical" evidence="1">
    <location>
        <begin position="332"/>
        <end position="350"/>
    </location>
</feature>
<gene>
    <name evidence="2" type="ORF">GMD11_03965</name>
    <name evidence="3" type="ORF">GMD18_09110</name>
</gene>
<protein>
    <submittedName>
        <fullName evidence="2">AcrB/AcrD/AcrF family protein</fullName>
    </submittedName>
</protein>
<evidence type="ECO:0000313" key="4">
    <source>
        <dbReference type="Proteomes" id="UP000443070"/>
    </source>
</evidence>
<feature type="transmembrane region" description="Helical" evidence="1">
    <location>
        <begin position="882"/>
        <end position="902"/>
    </location>
</feature>
<dbReference type="EMBL" id="WNBW01000008">
    <property type="protein sequence ID" value="MTU04555.1"/>
    <property type="molecule type" value="Genomic_DNA"/>
</dbReference>
<dbReference type="Pfam" id="PF00873">
    <property type="entry name" value="ACR_tran"/>
    <property type="match status" value="1"/>
</dbReference>
<dbReference type="Proteomes" id="UP000484547">
    <property type="component" value="Unassembled WGS sequence"/>
</dbReference>
<dbReference type="Gene3D" id="3.30.70.1440">
    <property type="entry name" value="Multidrug efflux transporter AcrB pore domain"/>
    <property type="match status" value="1"/>
</dbReference>
<reference evidence="4 5" key="1">
    <citation type="journal article" date="2019" name="Nat. Med.">
        <title>A library of human gut bacterial isolates paired with longitudinal multiomics data enables mechanistic microbiome research.</title>
        <authorList>
            <person name="Poyet M."/>
            <person name="Groussin M."/>
            <person name="Gibbons S.M."/>
            <person name="Avila-Pacheco J."/>
            <person name="Jiang X."/>
            <person name="Kearney S.M."/>
            <person name="Perrotta A.R."/>
            <person name="Berdy B."/>
            <person name="Zhao S."/>
            <person name="Lieberman T.D."/>
            <person name="Swanson P.K."/>
            <person name="Smith M."/>
            <person name="Roesemann S."/>
            <person name="Alexander J.E."/>
            <person name="Rich S.A."/>
            <person name="Livny J."/>
            <person name="Vlamakis H."/>
            <person name="Clish C."/>
            <person name="Bullock K."/>
            <person name="Deik A."/>
            <person name="Scott J."/>
            <person name="Pierce K.A."/>
            <person name="Xavier R.J."/>
            <person name="Alm E.J."/>
        </authorList>
    </citation>
    <scope>NUCLEOTIDE SEQUENCE [LARGE SCALE GENOMIC DNA]</scope>
    <source>
        <strain evidence="2 5">BIOML-A13</strain>
        <strain evidence="3 4">BIOML-A3</strain>
    </source>
</reference>
<sequence length="1019" mass="112626">MNITRFSIKRPIGISMIFALIVVLGIFSFFRIGVELLPEVDSPYISVIVSYPGASTESVEQQVTKPIEDVLSSISHFKQVRSATRPGRAEIFVELDSNADADLVAIEATKKVSSIRKELPDDIDEPVVIKRSSDEYPIMEIAVTAPFDASDIYSMAENTFSERLQQAAGVADIELSGGREKEIAVDVDKERLNYYGLTLKDIIQAIKDENVLVSSGSVYSDVKQTTVRLNAQYLSAEEIGTIQIKAANGLYIELQDVATVQARDKRAVKYSRVDGNDAVAIEVYKASGANIVDAADSVLLQLEKLKIEYPDYIFTVVYDQSDFVRNSLKNTFYTLMEGLFTTGLVLYLFLRGWKSSAAVMIAIPVSLIATFFLMYLSGFTFNMMSLMGMALCIGILVDDSIVVLENIHRYIDEGYPADEAAELGRNEIGMAAIAMTLCDIVVFLPIAFMESSTGQFFKQFGLTIVFATLMSLIVSFTLTPMMASKFYARGIKLPKGKIWDFLDKAEINTILTYEKILKKCLLHPKKVLVTVGIFFIVAVLLVPMGIVGSEYMPRTDESAIQVNIELPIGYNAEQTNEVLLLFDDYLLNIPEIEHHLSNVTTTESNGKISISLYNRRERSKDVWQISDDIRTFAKTNLGDVKVRVNEIQSSVTGVSGGKTLVRSPIQIELKGSDMSLLIKESEKVQKIFQETAGIKDIKSSYTEGVPELKVTADRDKLKFYGTTLANVVKSFSAAVSGKNAGVLANDPNNRGHDTDITVKFSGSDGFFINDIKSIPVPAENGNVYLGDIANVEESIGPITIRRVNKERIINIQSNLTDRPLNEVLQELKSKLEQSDLQCTYEFTGQATSMNDSFKEMAMALSMSLLLIYLLLAVLYESIFTPLIRMFSLPLGIIGAIVCLLLTGNTINLYSLIGILVMDGLVAKNGTLLLDYTLTLMHQGKNALEAVIEAGKVRLKPIFMTALTMVVGMLPTALAMTEGSETRVSMAWVIIGGMITSTVFTLIVIPIIFLWIQKHYPNKI</sequence>
<feature type="transmembrane region" description="Helical" evidence="1">
    <location>
        <begin position="428"/>
        <end position="448"/>
    </location>
</feature>
<comment type="caution">
    <text evidence="2">The sequence shown here is derived from an EMBL/GenBank/DDBJ whole genome shotgun (WGS) entry which is preliminary data.</text>
</comment>
<organism evidence="2 5">
    <name type="scientific">Phascolarctobacterium faecium</name>
    <dbReference type="NCBI Taxonomy" id="33025"/>
    <lineage>
        <taxon>Bacteria</taxon>
        <taxon>Bacillati</taxon>
        <taxon>Bacillota</taxon>
        <taxon>Negativicutes</taxon>
        <taxon>Acidaminococcales</taxon>
        <taxon>Acidaminococcaceae</taxon>
        <taxon>Phascolarctobacterium</taxon>
    </lineage>
</organism>
<keyword evidence="1" id="KW-1133">Transmembrane helix</keyword>
<dbReference type="SUPFAM" id="SSF82693">
    <property type="entry name" value="Multidrug efflux transporter AcrB pore domain, PN1, PN2, PC1 and PC2 subdomains"/>
    <property type="match status" value="3"/>
</dbReference>
<dbReference type="OrthoDB" id="9757876at2"/>
<dbReference type="PANTHER" id="PTHR32063:SF0">
    <property type="entry name" value="SWARMING MOTILITY PROTEIN SWRC"/>
    <property type="match status" value="1"/>
</dbReference>
<dbReference type="Gene3D" id="3.30.2090.10">
    <property type="entry name" value="Multidrug efflux transporter AcrB TolC docking domain, DN and DC subdomains"/>
    <property type="match status" value="2"/>
</dbReference>
<dbReference type="GO" id="GO:0005886">
    <property type="term" value="C:plasma membrane"/>
    <property type="evidence" value="ECO:0007669"/>
    <property type="project" value="TreeGrafter"/>
</dbReference>
<dbReference type="Gene3D" id="1.20.1640.10">
    <property type="entry name" value="Multidrug efflux transporter AcrB transmembrane domain"/>
    <property type="match status" value="2"/>
</dbReference>
<evidence type="ECO:0000313" key="2">
    <source>
        <dbReference type="EMBL" id="MTT75428.1"/>
    </source>
</evidence>
<evidence type="ECO:0000313" key="3">
    <source>
        <dbReference type="EMBL" id="MTU04555.1"/>
    </source>
</evidence>
<dbReference type="InterPro" id="IPR001036">
    <property type="entry name" value="Acrflvin-R"/>
</dbReference>
<dbReference type="Proteomes" id="UP000443070">
    <property type="component" value="Unassembled WGS sequence"/>
</dbReference>
<dbReference type="EMBL" id="WNBM01000001">
    <property type="protein sequence ID" value="MTT75428.1"/>
    <property type="molecule type" value="Genomic_DNA"/>
</dbReference>
<dbReference type="Gene3D" id="3.30.70.1430">
    <property type="entry name" value="Multidrug efflux transporter AcrB pore domain"/>
    <property type="match status" value="2"/>
</dbReference>
<dbReference type="PANTHER" id="PTHR32063">
    <property type="match status" value="1"/>
</dbReference>
<evidence type="ECO:0000313" key="5">
    <source>
        <dbReference type="Proteomes" id="UP000484547"/>
    </source>
</evidence>
<dbReference type="GO" id="GO:0042910">
    <property type="term" value="F:xenobiotic transmembrane transporter activity"/>
    <property type="evidence" value="ECO:0007669"/>
    <property type="project" value="TreeGrafter"/>
</dbReference>
<name>A0A7X2XG17_9FIRM</name>
<dbReference type="Gene3D" id="3.30.70.1320">
    <property type="entry name" value="Multidrug efflux transporter AcrB pore domain like"/>
    <property type="match status" value="1"/>
</dbReference>
<feature type="transmembrane region" description="Helical" evidence="1">
    <location>
        <begin position="985"/>
        <end position="1011"/>
    </location>
</feature>
<feature type="transmembrane region" description="Helical" evidence="1">
    <location>
        <begin position="357"/>
        <end position="377"/>
    </location>
</feature>
<feature type="transmembrane region" description="Helical" evidence="1">
    <location>
        <begin position="460"/>
        <end position="483"/>
    </location>
</feature>
<keyword evidence="1" id="KW-0812">Transmembrane</keyword>
<accession>A0A7X2XG17</accession>
<dbReference type="RefSeq" id="WP_149877295.1">
    <property type="nucleotide sequence ID" value="NZ_WNBG01000007.1"/>
</dbReference>